<organism evidence="3 4">
    <name type="scientific">Halorutilus salinus</name>
    <dbReference type="NCBI Taxonomy" id="2487751"/>
    <lineage>
        <taxon>Archaea</taxon>
        <taxon>Methanobacteriati</taxon>
        <taxon>Methanobacteriota</taxon>
        <taxon>Stenosarchaea group</taxon>
        <taxon>Halobacteria</taxon>
        <taxon>Halorutilales</taxon>
        <taxon>Halorutilaceae</taxon>
        <taxon>Halorutilus</taxon>
    </lineage>
</organism>
<dbReference type="GO" id="GO:0008168">
    <property type="term" value="F:methyltransferase activity"/>
    <property type="evidence" value="ECO:0007669"/>
    <property type="project" value="UniProtKB-KW"/>
</dbReference>
<comment type="caution">
    <text evidence="3">The sequence shown here is derived from an EMBL/GenBank/DDBJ whole genome shotgun (WGS) entry which is preliminary data.</text>
</comment>
<sequence>MVSKLGTVKRILRNKSMATVAEKGALYLATYLTIQSSYGDRLLYSRAVDDLRRRTDEEDGLEDILDTVLEVEPGSPFNVEISQIREEIRGLAEVAAEHEPQNVLEIGTLRGGTFYVWCRHLDTADHLVSLDLPGRDLKTRRDDLLTEFAPSKDVNVVRGNSHDDETFERVADTLDEPVDFLFIDGDHTYEGVKDDFGRYRKLAADDAVVAFHDIVPHAETRRGCRERLAEYDDLEERHVGVGHPDWGVSEFWDELVENASYETEEIVAHPKQFGKGIGVVYL</sequence>
<evidence type="ECO:0000313" key="3">
    <source>
        <dbReference type="EMBL" id="MCX2819654.1"/>
    </source>
</evidence>
<gene>
    <name evidence="3" type="ORF">EGH25_09865</name>
</gene>
<dbReference type="Gene3D" id="3.40.50.150">
    <property type="entry name" value="Vaccinia Virus protein VP39"/>
    <property type="match status" value="1"/>
</dbReference>
<evidence type="ECO:0000313" key="4">
    <source>
        <dbReference type="Proteomes" id="UP001149411"/>
    </source>
</evidence>
<dbReference type="EMBL" id="RKLV01000010">
    <property type="protein sequence ID" value="MCX2819654.1"/>
    <property type="molecule type" value="Genomic_DNA"/>
</dbReference>
<protein>
    <submittedName>
        <fullName evidence="3">Class I SAM-dependent methyltransferase</fullName>
    </submittedName>
</protein>
<keyword evidence="2" id="KW-0808">Transferase</keyword>
<dbReference type="SUPFAM" id="SSF53335">
    <property type="entry name" value="S-adenosyl-L-methionine-dependent methyltransferases"/>
    <property type="match status" value="1"/>
</dbReference>
<dbReference type="RefSeq" id="WP_266088106.1">
    <property type="nucleotide sequence ID" value="NZ_RKLV01000010.1"/>
</dbReference>
<proteinExistence type="predicted"/>
<evidence type="ECO:0000256" key="1">
    <source>
        <dbReference type="ARBA" id="ARBA00022603"/>
    </source>
</evidence>
<keyword evidence="1 3" id="KW-0489">Methyltransferase</keyword>
<dbReference type="Proteomes" id="UP001149411">
    <property type="component" value="Unassembled WGS sequence"/>
</dbReference>
<dbReference type="PANTHER" id="PTHR40048">
    <property type="entry name" value="RHAMNOSYL O-METHYLTRANSFERASE"/>
    <property type="match status" value="1"/>
</dbReference>
<reference evidence="3" key="1">
    <citation type="submission" date="2022-09" db="EMBL/GenBank/DDBJ databases">
        <title>Haloadaptaus new haloarchaeum isolated from saline soil.</title>
        <authorList>
            <person name="Duran-Viseras A."/>
            <person name="Sanchez-Porro C."/>
            <person name="Ventosa A."/>
        </authorList>
    </citation>
    <scope>NUCLEOTIDE SEQUENCE</scope>
    <source>
        <strain evidence="3">F3-133</strain>
    </source>
</reference>
<dbReference type="AlphaFoldDB" id="A0A9Q4C758"/>
<dbReference type="GO" id="GO:0005886">
    <property type="term" value="C:plasma membrane"/>
    <property type="evidence" value="ECO:0007669"/>
    <property type="project" value="TreeGrafter"/>
</dbReference>
<dbReference type="Pfam" id="PF13578">
    <property type="entry name" value="Methyltransf_24"/>
    <property type="match status" value="1"/>
</dbReference>
<dbReference type="PANTHER" id="PTHR40048:SF1">
    <property type="entry name" value="RHAMNOSYL O-METHYLTRANSFERASE"/>
    <property type="match status" value="1"/>
</dbReference>
<accession>A0A9Q4C758</accession>
<name>A0A9Q4C758_9EURY</name>
<dbReference type="InterPro" id="IPR029063">
    <property type="entry name" value="SAM-dependent_MTases_sf"/>
</dbReference>
<keyword evidence="4" id="KW-1185">Reference proteome</keyword>
<evidence type="ECO:0000256" key="2">
    <source>
        <dbReference type="ARBA" id="ARBA00022679"/>
    </source>
</evidence>
<dbReference type="GO" id="GO:0032259">
    <property type="term" value="P:methylation"/>
    <property type="evidence" value="ECO:0007669"/>
    <property type="project" value="UniProtKB-KW"/>
</dbReference>